<dbReference type="PANTHER" id="PTHR22829:SF5">
    <property type="entry name" value="INTEGRAL MEMBRANE PROTEIN GPR155"/>
    <property type="match status" value="1"/>
</dbReference>
<protein>
    <recommendedName>
        <fullName evidence="6">DEP domain-containing protein</fullName>
    </recommendedName>
</protein>
<dbReference type="GO" id="GO:0030514">
    <property type="term" value="P:negative regulation of BMP signaling pathway"/>
    <property type="evidence" value="ECO:0007669"/>
    <property type="project" value="TreeGrafter"/>
</dbReference>
<dbReference type="Pfam" id="PF03547">
    <property type="entry name" value="Mem_trans"/>
    <property type="match status" value="1"/>
</dbReference>
<feature type="transmembrane region" description="Helical" evidence="5">
    <location>
        <begin position="285"/>
        <end position="304"/>
    </location>
</feature>
<dbReference type="InterPro" id="IPR004776">
    <property type="entry name" value="Mem_transp_PIN-like"/>
</dbReference>
<feature type="transmembrane region" description="Helical" evidence="5">
    <location>
        <begin position="653"/>
        <end position="675"/>
    </location>
</feature>
<evidence type="ECO:0000256" key="2">
    <source>
        <dbReference type="ARBA" id="ARBA00022692"/>
    </source>
</evidence>
<dbReference type="AlphaFoldDB" id="A0AAE1A2W5"/>
<dbReference type="PANTHER" id="PTHR22829">
    <property type="entry name" value="DEP DOMAIN PROTEIN"/>
    <property type="match status" value="1"/>
</dbReference>
<evidence type="ECO:0000256" key="4">
    <source>
        <dbReference type="ARBA" id="ARBA00023136"/>
    </source>
</evidence>
<feature type="transmembrane region" description="Helical" evidence="5">
    <location>
        <begin position="78"/>
        <end position="100"/>
    </location>
</feature>
<proteinExistence type="predicted"/>
<feature type="transmembrane region" description="Helical" evidence="5">
    <location>
        <begin position="426"/>
        <end position="445"/>
    </location>
</feature>
<evidence type="ECO:0000313" key="7">
    <source>
        <dbReference type="EMBL" id="KAK3780259.1"/>
    </source>
</evidence>
<dbReference type="GO" id="GO:0035556">
    <property type="term" value="P:intracellular signal transduction"/>
    <property type="evidence" value="ECO:0007669"/>
    <property type="project" value="InterPro"/>
</dbReference>
<keyword evidence="4 5" id="KW-0472">Membrane</keyword>
<reference evidence="7" key="1">
    <citation type="journal article" date="2023" name="G3 (Bethesda)">
        <title>A reference genome for the long-term kleptoplast-retaining sea slug Elysia crispata morphotype clarki.</title>
        <authorList>
            <person name="Eastman K.E."/>
            <person name="Pendleton A.L."/>
            <person name="Shaikh M.A."/>
            <person name="Suttiyut T."/>
            <person name="Ogas R."/>
            <person name="Tomko P."/>
            <person name="Gavelis G."/>
            <person name="Widhalm J.R."/>
            <person name="Wisecaver J.H."/>
        </authorList>
    </citation>
    <scope>NUCLEOTIDE SEQUENCE</scope>
    <source>
        <strain evidence="7">ECLA1</strain>
    </source>
</reference>
<dbReference type="Pfam" id="PF00610">
    <property type="entry name" value="DEP"/>
    <property type="match status" value="1"/>
</dbReference>
<dbReference type="Gene3D" id="1.10.10.10">
    <property type="entry name" value="Winged helix-like DNA-binding domain superfamily/Winged helix DNA-binding domain"/>
    <property type="match status" value="1"/>
</dbReference>
<comment type="subcellular location">
    <subcellularLocation>
        <location evidence="1">Membrane</location>
        <topology evidence="1">Multi-pass membrane protein</topology>
    </subcellularLocation>
</comment>
<evidence type="ECO:0000256" key="5">
    <source>
        <dbReference type="SAM" id="Phobius"/>
    </source>
</evidence>
<feature type="transmembrane region" description="Helical" evidence="5">
    <location>
        <begin position="611"/>
        <end position="633"/>
    </location>
</feature>
<dbReference type="EMBL" id="JAWDGP010002751">
    <property type="protein sequence ID" value="KAK3780259.1"/>
    <property type="molecule type" value="Genomic_DNA"/>
</dbReference>
<feature type="transmembrane region" description="Helical" evidence="5">
    <location>
        <begin position="355"/>
        <end position="376"/>
    </location>
</feature>
<dbReference type="PROSITE" id="PS50186">
    <property type="entry name" value="DEP"/>
    <property type="match status" value="1"/>
</dbReference>
<feature type="transmembrane region" description="Helical" evidence="5">
    <location>
        <begin position="252"/>
        <end position="273"/>
    </location>
</feature>
<evidence type="ECO:0000256" key="1">
    <source>
        <dbReference type="ARBA" id="ARBA00004141"/>
    </source>
</evidence>
<dbReference type="InterPro" id="IPR000591">
    <property type="entry name" value="DEP_dom"/>
</dbReference>
<dbReference type="GO" id="GO:0055085">
    <property type="term" value="P:transmembrane transport"/>
    <property type="evidence" value="ECO:0007669"/>
    <property type="project" value="InterPro"/>
</dbReference>
<dbReference type="InterPro" id="IPR051832">
    <property type="entry name" value="mTOR-Rac_regulators"/>
</dbReference>
<feature type="transmembrane region" description="Helical" evidence="5">
    <location>
        <begin position="465"/>
        <end position="487"/>
    </location>
</feature>
<dbReference type="GO" id="GO:0016020">
    <property type="term" value="C:membrane"/>
    <property type="evidence" value="ECO:0007669"/>
    <property type="project" value="UniProtKB-SubCell"/>
</dbReference>
<feature type="transmembrane region" description="Helical" evidence="5">
    <location>
        <begin position="20"/>
        <end position="40"/>
    </location>
</feature>
<evidence type="ECO:0000259" key="6">
    <source>
        <dbReference type="PROSITE" id="PS50186"/>
    </source>
</evidence>
<feature type="domain" description="DEP" evidence="6">
    <location>
        <begin position="710"/>
        <end position="790"/>
    </location>
</feature>
<keyword evidence="2 5" id="KW-0812">Transmembrane</keyword>
<keyword evidence="3 5" id="KW-1133">Transmembrane helix</keyword>
<gene>
    <name evidence="7" type="ORF">RRG08_047248</name>
</gene>
<dbReference type="InterPro" id="IPR036390">
    <property type="entry name" value="WH_DNA-bd_sf"/>
</dbReference>
<sequence length="790" mass="87734">MEDGSKPKAPANIDMSNLTNAIVQIFTIILLGYIAGRTGVISKVHAAGIGRFISRFCLPSLIFRNMCLLDFTVVNWTFLLGIFLAKVSLFLLVSVSTVVIKRPFDLGLAGIFSVFTIQSNDFAFGYPIVQAIYSKSHPEYIKYIYLVAPISLAILNPIGFIMMEFQRTINSRNQSGGLCKALGKVLKGIAMNPIVNMTITGIIFNFILKSSLPQILDNIFLVLAHAFNAGALFFLGLSLVGKVQGKLGMSLLVPFLLVVAKSLLLPLFAWGILQRLDHSENSTSFSMYGFLYGTIPTTPSLYIFANDFGFGTDIIATALVLGNALAAPLMFVSAKMMTVYVDTAQDFKRLLYDTSFDMSIISIVCCVWVIILFVFTGKWKRVPFRFTMAYMVSILSGHGALDANIAVVLCLLHVRSESTVLRIQTWLYFVGFGLPMIMTGIQFILGHRDVQHEINPTFHYGKCQALFSLSALLVCFCGTVTSLVWWLRSNRHPRTLENGLLIQKTDYDDTTDTSDNGGGISTMSSKSIGAKSDVDTAIVDLPVPNKNVPESFNESTPLLYEGANLQQFAAGTLSDSTNSNDTQVSTQHKVEIHVSNATQMLTNEYQSTQHLVLLLPLIFSMFVAVVLCLWKLFQGIATGIYVEIEFLDIVLNYGQGILVFLVFGFESGILFSPMIRRVRYALLSSQTQNLPRLTESGDFDAAKQTCDQFTKYHLEICCKEIVRDRRVDTRNLLNVFSGMALCDYLIRCGLAVDRSSAIEYGCHLFLGKVIISVSNEQNFRDALLYYKFKE</sequence>
<organism evidence="7 8">
    <name type="scientific">Elysia crispata</name>
    <name type="common">lettuce slug</name>
    <dbReference type="NCBI Taxonomy" id="231223"/>
    <lineage>
        <taxon>Eukaryota</taxon>
        <taxon>Metazoa</taxon>
        <taxon>Spiralia</taxon>
        <taxon>Lophotrochozoa</taxon>
        <taxon>Mollusca</taxon>
        <taxon>Gastropoda</taxon>
        <taxon>Heterobranchia</taxon>
        <taxon>Euthyneura</taxon>
        <taxon>Panpulmonata</taxon>
        <taxon>Sacoglossa</taxon>
        <taxon>Placobranchoidea</taxon>
        <taxon>Plakobranchidae</taxon>
        <taxon>Elysia</taxon>
    </lineage>
</organism>
<name>A0AAE1A2W5_9GAST</name>
<feature type="transmembrane region" description="Helical" evidence="5">
    <location>
        <begin position="310"/>
        <end position="334"/>
    </location>
</feature>
<feature type="transmembrane region" description="Helical" evidence="5">
    <location>
        <begin position="143"/>
        <end position="165"/>
    </location>
</feature>
<dbReference type="Proteomes" id="UP001283361">
    <property type="component" value="Unassembled WGS sequence"/>
</dbReference>
<feature type="transmembrane region" description="Helical" evidence="5">
    <location>
        <begin position="220"/>
        <end position="240"/>
    </location>
</feature>
<feature type="transmembrane region" description="Helical" evidence="5">
    <location>
        <begin position="185"/>
        <end position="208"/>
    </location>
</feature>
<accession>A0AAE1A2W5</accession>
<evidence type="ECO:0000313" key="8">
    <source>
        <dbReference type="Proteomes" id="UP001283361"/>
    </source>
</evidence>
<feature type="transmembrane region" description="Helical" evidence="5">
    <location>
        <begin position="388"/>
        <end position="414"/>
    </location>
</feature>
<dbReference type="InterPro" id="IPR036388">
    <property type="entry name" value="WH-like_DNA-bd_sf"/>
</dbReference>
<dbReference type="SUPFAM" id="SSF46785">
    <property type="entry name" value="Winged helix' DNA-binding domain"/>
    <property type="match status" value="1"/>
</dbReference>
<comment type="caution">
    <text evidence="7">The sequence shown here is derived from an EMBL/GenBank/DDBJ whole genome shotgun (WGS) entry which is preliminary data.</text>
</comment>
<keyword evidence="8" id="KW-1185">Reference proteome</keyword>
<evidence type="ECO:0000256" key="3">
    <source>
        <dbReference type="ARBA" id="ARBA00022989"/>
    </source>
</evidence>